<dbReference type="Proteomes" id="UP000095280">
    <property type="component" value="Unplaced"/>
</dbReference>
<proteinExistence type="predicted"/>
<evidence type="ECO:0000256" key="1">
    <source>
        <dbReference type="ARBA" id="ARBA00022737"/>
    </source>
</evidence>
<protein>
    <submittedName>
        <fullName evidence="3">ANK_REP_REGION domain-containing protein</fullName>
    </submittedName>
</protein>
<name>A0A1I8FIN5_9PLAT</name>
<organism evidence="2 3">
    <name type="scientific">Macrostomum lignano</name>
    <dbReference type="NCBI Taxonomy" id="282301"/>
    <lineage>
        <taxon>Eukaryota</taxon>
        <taxon>Metazoa</taxon>
        <taxon>Spiralia</taxon>
        <taxon>Lophotrochozoa</taxon>
        <taxon>Platyhelminthes</taxon>
        <taxon>Rhabditophora</taxon>
        <taxon>Macrostomorpha</taxon>
        <taxon>Macrostomida</taxon>
        <taxon>Macrostomidae</taxon>
        <taxon>Macrostomum</taxon>
    </lineage>
</organism>
<dbReference type="GO" id="GO:0005262">
    <property type="term" value="F:calcium channel activity"/>
    <property type="evidence" value="ECO:0007669"/>
    <property type="project" value="TreeGrafter"/>
</dbReference>
<sequence length="262" mass="28713">MTLHQLALAVKSRHRIRLSLLPAPAAELAPHAELCQDQSASKWLDYVVHSRSHKAPKSASLEADRLTADQDITYCNSAPVQPYYVTCGPGRPAPAPSSPAQLGGALGESLGEQSGLIASNPIYSLVDIYGGGCLVDCYDNARSRRCPARLSRRINSVPTISRTAAQKCPNAIVCQRRCVFDNNIKHLVCWDITKRGIYGADIHQRAAGDFFQPDDQRWIKKAKANQLSSPEIYDYLIVSGADPSNRDQLGNSVLHMLVIHNQ</sequence>
<dbReference type="PANTHER" id="PTHR10582:SF2">
    <property type="entry name" value="INACTIVE"/>
    <property type="match status" value="1"/>
</dbReference>
<dbReference type="InterPro" id="IPR024862">
    <property type="entry name" value="TRPV"/>
</dbReference>
<dbReference type="GO" id="GO:0005886">
    <property type="term" value="C:plasma membrane"/>
    <property type="evidence" value="ECO:0007669"/>
    <property type="project" value="TreeGrafter"/>
</dbReference>
<evidence type="ECO:0000313" key="2">
    <source>
        <dbReference type="Proteomes" id="UP000095280"/>
    </source>
</evidence>
<accession>A0A1I8FIN5</accession>
<evidence type="ECO:0000313" key="3">
    <source>
        <dbReference type="WBParaSite" id="maker-unitig_35566-snap-gene-0.1-mRNA-1"/>
    </source>
</evidence>
<dbReference type="AlphaFoldDB" id="A0A1I8FIN5"/>
<reference evidence="3" key="1">
    <citation type="submission" date="2016-11" db="UniProtKB">
        <authorList>
            <consortium name="WormBaseParasite"/>
        </authorList>
    </citation>
    <scope>IDENTIFICATION</scope>
</reference>
<dbReference type="Gene3D" id="1.25.40.20">
    <property type="entry name" value="Ankyrin repeat-containing domain"/>
    <property type="match status" value="1"/>
</dbReference>
<dbReference type="InterPro" id="IPR036770">
    <property type="entry name" value="Ankyrin_rpt-contain_sf"/>
</dbReference>
<dbReference type="WBParaSite" id="maker-unitig_35566-snap-gene-0.1-mRNA-1">
    <property type="protein sequence ID" value="maker-unitig_35566-snap-gene-0.1-mRNA-1"/>
    <property type="gene ID" value="maker-unitig_35566-snap-gene-0.1"/>
</dbReference>
<keyword evidence="2" id="KW-1185">Reference proteome</keyword>
<keyword evidence="1" id="KW-0677">Repeat</keyword>
<dbReference type="PANTHER" id="PTHR10582">
    <property type="entry name" value="TRANSIENT RECEPTOR POTENTIAL ION CHANNEL PROTEIN"/>
    <property type="match status" value="1"/>
</dbReference>
<dbReference type="GO" id="GO:0098703">
    <property type="term" value="P:calcium ion import across plasma membrane"/>
    <property type="evidence" value="ECO:0007669"/>
    <property type="project" value="TreeGrafter"/>
</dbReference>